<keyword evidence="2" id="KW-1185">Reference proteome</keyword>
<dbReference type="Proteomes" id="UP001055879">
    <property type="component" value="Linkage Group LG08"/>
</dbReference>
<accession>A0ACB9ADC9</accession>
<gene>
    <name evidence="1" type="ORF">L6452_26337</name>
</gene>
<organism evidence="1 2">
    <name type="scientific">Arctium lappa</name>
    <name type="common">Greater burdock</name>
    <name type="synonym">Lappa major</name>
    <dbReference type="NCBI Taxonomy" id="4217"/>
    <lineage>
        <taxon>Eukaryota</taxon>
        <taxon>Viridiplantae</taxon>
        <taxon>Streptophyta</taxon>
        <taxon>Embryophyta</taxon>
        <taxon>Tracheophyta</taxon>
        <taxon>Spermatophyta</taxon>
        <taxon>Magnoliopsida</taxon>
        <taxon>eudicotyledons</taxon>
        <taxon>Gunneridae</taxon>
        <taxon>Pentapetalae</taxon>
        <taxon>asterids</taxon>
        <taxon>campanulids</taxon>
        <taxon>Asterales</taxon>
        <taxon>Asteraceae</taxon>
        <taxon>Carduoideae</taxon>
        <taxon>Cardueae</taxon>
        <taxon>Arctiinae</taxon>
        <taxon>Arctium</taxon>
    </lineage>
</organism>
<name>A0ACB9ADC9_ARCLA</name>
<protein>
    <submittedName>
        <fullName evidence="1">Uncharacterized protein</fullName>
    </submittedName>
</protein>
<dbReference type="EMBL" id="CM042054">
    <property type="protein sequence ID" value="KAI3707708.1"/>
    <property type="molecule type" value="Genomic_DNA"/>
</dbReference>
<comment type="caution">
    <text evidence="1">The sequence shown here is derived from an EMBL/GenBank/DDBJ whole genome shotgun (WGS) entry which is preliminary data.</text>
</comment>
<evidence type="ECO:0000313" key="1">
    <source>
        <dbReference type="EMBL" id="KAI3707708.1"/>
    </source>
</evidence>
<reference evidence="2" key="1">
    <citation type="journal article" date="2022" name="Mol. Ecol. Resour.">
        <title>The genomes of chicory, endive, great burdock and yacon provide insights into Asteraceae palaeo-polyploidization history and plant inulin production.</title>
        <authorList>
            <person name="Fan W."/>
            <person name="Wang S."/>
            <person name="Wang H."/>
            <person name="Wang A."/>
            <person name="Jiang F."/>
            <person name="Liu H."/>
            <person name="Zhao H."/>
            <person name="Xu D."/>
            <person name="Zhang Y."/>
        </authorList>
    </citation>
    <scope>NUCLEOTIDE SEQUENCE [LARGE SCALE GENOMIC DNA]</scope>
    <source>
        <strain evidence="2">cv. Niubang</strain>
    </source>
</reference>
<evidence type="ECO:0000313" key="2">
    <source>
        <dbReference type="Proteomes" id="UP001055879"/>
    </source>
</evidence>
<sequence length="141" mass="15802">MLDVEIEKPNDANGDKVAMGRLDKGKVNVSRVQMEVHGKGNEGNRTPLKGRDILGTPVHIKASTVTSVLNNFCTIAKARRSMMLDSSSLPNRFHILSNGDHRREMTQVLRKYQLVRSLGAFREMTRPDMLEADKLATNDKL</sequence>
<proteinExistence type="predicted"/>
<reference evidence="1 2" key="2">
    <citation type="journal article" date="2022" name="Mol. Ecol. Resour.">
        <title>The genomes of chicory, endive, great burdock and yacon provide insights into Asteraceae paleo-polyploidization history and plant inulin production.</title>
        <authorList>
            <person name="Fan W."/>
            <person name="Wang S."/>
            <person name="Wang H."/>
            <person name="Wang A."/>
            <person name="Jiang F."/>
            <person name="Liu H."/>
            <person name="Zhao H."/>
            <person name="Xu D."/>
            <person name="Zhang Y."/>
        </authorList>
    </citation>
    <scope>NUCLEOTIDE SEQUENCE [LARGE SCALE GENOMIC DNA]</scope>
    <source>
        <strain evidence="2">cv. Niubang</strain>
    </source>
</reference>